<dbReference type="Proteomes" id="UP001595867">
    <property type="component" value="Unassembled WGS sequence"/>
</dbReference>
<gene>
    <name evidence="1" type="ORF">ACFO0C_17180</name>
</gene>
<evidence type="ECO:0000313" key="1">
    <source>
        <dbReference type="EMBL" id="MFC4066673.1"/>
    </source>
</evidence>
<dbReference type="EMBL" id="JBHSBL010000015">
    <property type="protein sequence ID" value="MFC4066673.1"/>
    <property type="molecule type" value="Genomic_DNA"/>
</dbReference>
<dbReference type="RefSeq" id="WP_378067637.1">
    <property type="nucleotide sequence ID" value="NZ_JBHSBL010000015.1"/>
</dbReference>
<keyword evidence="2" id="KW-1185">Reference proteome</keyword>
<name>A0ABV8IWG6_9ACTN</name>
<sequence>MSVERRPERFRDPLVGLYSLAEQDIDVVCPRCSARAVISAQPHDGLTVLSWPRRLVCPTCTHSAWWESKGNYSSWGGPIDPFFRLPLWLRASCRNGRTLWAFNEAHLTLLEDFVTARLRERTPDGYHQTLVERLPAWLKSAKNRDEVRRVISRMRAA</sequence>
<reference evidence="2" key="1">
    <citation type="journal article" date="2019" name="Int. J. Syst. Evol. Microbiol.">
        <title>The Global Catalogue of Microorganisms (GCM) 10K type strain sequencing project: providing services to taxonomists for standard genome sequencing and annotation.</title>
        <authorList>
            <consortium name="The Broad Institute Genomics Platform"/>
            <consortium name="The Broad Institute Genome Sequencing Center for Infectious Disease"/>
            <person name="Wu L."/>
            <person name="Ma J."/>
        </authorList>
    </citation>
    <scope>NUCLEOTIDE SEQUENCE [LARGE SCALE GENOMIC DNA]</scope>
    <source>
        <strain evidence="2">TBRC 5832</strain>
    </source>
</reference>
<protein>
    <submittedName>
        <fullName evidence="1">Uncharacterized protein</fullName>
    </submittedName>
</protein>
<accession>A0ABV8IWG6</accession>
<comment type="caution">
    <text evidence="1">The sequence shown here is derived from an EMBL/GenBank/DDBJ whole genome shotgun (WGS) entry which is preliminary data.</text>
</comment>
<organism evidence="1 2">
    <name type="scientific">Actinoplanes subglobosus</name>
    <dbReference type="NCBI Taxonomy" id="1547892"/>
    <lineage>
        <taxon>Bacteria</taxon>
        <taxon>Bacillati</taxon>
        <taxon>Actinomycetota</taxon>
        <taxon>Actinomycetes</taxon>
        <taxon>Micromonosporales</taxon>
        <taxon>Micromonosporaceae</taxon>
        <taxon>Actinoplanes</taxon>
    </lineage>
</organism>
<proteinExistence type="predicted"/>
<evidence type="ECO:0000313" key="2">
    <source>
        <dbReference type="Proteomes" id="UP001595867"/>
    </source>
</evidence>